<keyword evidence="4" id="KW-1185">Reference proteome</keyword>
<dbReference type="InterPro" id="IPR006442">
    <property type="entry name" value="Antitoxin_Phd/YefM"/>
</dbReference>
<dbReference type="NCBIfam" id="TIGR01552">
    <property type="entry name" value="phd_fam"/>
    <property type="match status" value="1"/>
</dbReference>
<name>A0A3P3EXB2_9HYPH</name>
<dbReference type="Gene3D" id="3.40.1620.10">
    <property type="entry name" value="YefM-like domain"/>
    <property type="match status" value="1"/>
</dbReference>
<dbReference type="EMBL" id="RQXT01000067">
    <property type="protein sequence ID" value="RRH90901.1"/>
    <property type="molecule type" value="Genomic_DNA"/>
</dbReference>
<comment type="caution">
    <text evidence="3">The sequence shown here is derived from an EMBL/GenBank/DDBJ whole genome shotgun (WGS) entry which is preliminary data.</text>
</comment>
<dbReference type="InterPro" id="IPR036165">
    <property type="entry name" value="YefM-like_sf"/>
</dbReference>
<evidence type="ECO:0000256" key="1">
    <source>
        <dbReference type="ARBA" id="ARBA00009981"/>
    </source>
</evidence>
<evidence type="ECO:0000256" key="2">
    <source>
        <dbReference type="RuleBase" id="RU362080"/>
    </source>
</evidence>
<comment type="similarity">
    <text evidence="1 2">Belongs to the phD/YefM antitoxin family.</text>
</comment>
<evidence type="ECO:0000313" key="4">
    <source>
        <dbReference type="Proteomes" id="UP000273786"/>
    </source>
</evidence>
<comment type="function">
    <text evidence="2">Antitoxin component of a type II toxin-antitoxin (TA) system.</text>
</comment>
<proteinExistence type="inferred from homology"/>
<accession>A0A3P3EXB2</accession>
<dbReference type="OrthoDB" id="517402at2"/>
<dbReference type="RefSeq" id="WP_125006318.1">
    <property type="nucleotide sequence ID" value="NZ_RQXT01000067.1"/>
</dbReference>
<organism evidence="3 4">
    <name type="scientific">Mesorhizobium tamadayense</name>
    <dbReference type="NCBI Taxonomy" id="425306"/>
    <lineage>
        <taxon>Bacteria</taxon>
        <taxon>Pseudomonadati</taxon>
        <taxon>Pseudomonadota</taxon>
        <taxon>Alphaproteobacteria</taxon>
        <taxon>Hyphomicrobiales</taxon>
        <taxon>Phyllobacteriaceae</taxon>
        <taxon>Mesorhizobium</taxon>
    </lineage>
</organism>
<dbReference type="Proteomes" id="UP000273786">
    <property type="component" value="Unassembled WGS sequence"/>
</dbReference>
<dbReference type="Pfam" id="PF02604">
    <property type="entry name" value="PhdYeFM_antitox"/>
    <property type="match status" value="1"/>
</dbReference>
<protein>
    <recommendedName>
        <fullName evidence="2">Antitoxin</fullName>
    </recommendedName>
</protein>
<reference evidence="3 4" key="1">
    <citation type="submission" date="2018-11" db="EMBL/GenBank/DDBJ databases">
        <title>the genome of Mesorhizobium tamadayense DSM 28320.</title>
        <authorList>
            <person name="Gao J."/>
        </authorList>
    </citation>
    <scope>NUCLEOTIDE SEQUENCE [LARGE SCALE GENOMIC DNA]</scope>
    <source>
        <strain evidence="3 4">DSM 28320</strain>
    </source>
</reference>
<evidence type="ECO:0000313" key="3">
    <source>
        <dbReference type="EMBL" id="RRH90901.1"/>
    </source>
</evidence>
<gene>
    <name evidence="3" type="ORF">EH240_32770</name>
</gene>
<dbReference type="AlphaFoldDB" id="A0A3P3EXB2"/>
<dbReference type="SUPFAM" id="SSF143120">
    <property type="entry name" value="YefM-like"/>
    <property type="match status" value="1"/>
</dbReference>
<sequence>MRTTASGKARDQLCALIREAGAGSPTTITKRGRPVAILISIEDARRLYPDELPQQLKPETTNRQNG</sequence>